<evidence type="ECO:0000256" key="2">
    <source>
        <dbReference type="ARBA" id="ARBA00022598"/>
    </source>
</evidence>
<evidence type="ECO:0000313" key="5">
    <source>
        <dbReference type="EMBL" id="RIE07382.1"/>
    </source>
</evidence>
<dbReference type="Gene3D" id="3.10.410.10">
    <property type="entry name" value="Formyltetrahydrofolate synthetase, domain 3"/>
    <property type="match status" value="1"/>
</dbReference>
<dbReference type="Pfam" id="PF01268">
    <property type="entry name" value="FTHFS"/>
    <property type="match status" value="1"/>
</dbReference>
<dbReference type="InterPro" id="IPR027417">
    <property type="entry name" value="P-loop_NTPase"/>
</dbReference>
<keyword evidence="2 5" id="KW-0436">Ligase</keyword>
<gene>
    <name evidence="5" type="ORF">SMC6_06505</name>
</gene>
<keyword evidence="3" id="KW-0547">Nucleotide-binding</keyword>
<keyword evidence="1" id="KW-0554">One-carbon metabolism</keyword>
<organism evidence="5 6">
    <name type="scientific">Candidatus Cryosericum odellii</name>
    <dbReference type="NCBI Taxonomy" id="2290917"/>
    <lineage>
        <taxon>Bacteria</taxon>
        <taxon>Pseudomonadati</taxon>
        <taxon>Caldisericota/Cryosericota group</taxon>
        <taxon>Candidatus Cryosericota</taxon>
        <taxon>Candidatus Cryosericia</taxon>
        <taxon>Candidatus Cryosericales</taxon>
        <taxon>Candidatus Cryosericaceae</taxon>
        <taxon>Candidatus Cryosericum</taxon>
    </lineage>
</organism>
<feature type="non-terminal residue" evidence="5">
    <location>
        <position position="1"/>
    </location>
</feature>
<comment type="caution">
    <text evidence="5">The sequence shown here is derived from an EMBL/GenBank/DDBJ whole genome shotgun (WGS) entry which is preliminary data.</text>
</comment>
<proteinExistence type="predicted"/>
<dbReference type="InterPro" id="IPR000559">
    <property type="entry name" value="Formate_THF_ligase"/>
</dbReference>
<evidence type="ECO:0000313" key="6">
    <source>
        <dbReference type="Proteomes" id="UP000266260"/>
    </source>
</evidence>
<keyword evidence="6" id="KW-1185">Reference proteome</keyword>
<keyword evidence="4" id="KW-0067">ATP-binding</keyword>
<accession>A0A398CX81</accession>
<dbReference type="GO" id="GO:0005524">
    <property type="term" value="F:ATP binding"/>
    <property type="evidence" value="ECO:0007669"/>
    <property type="project" value="UniProtKB-KW"/>
</dbReference>
<dbReference type="EMBL" id="QXIT01000110">
    <property type="protein sequence ID" value="RIE07382.1"/>
    <property type="molecule type" value="Genomic_DNA"/>
</dbReference>
<sequence>KEFTAAGYDKWPICMAKTHLSISHDPDVKGAPSGYLFPIRDIRAATGARFLYPLGGTMQTMPALSKVPAMVNIDVTGDGVITGLR</sequence>
<dbReference type="RefSeq" id="WP_119175718.1">
    <property type="nucleotide sequence ID" value="NZ_QXIT01000110.1"/>
</dbReference>
<dbReference type="GO" id="GO:0006730">
    <property type="term" value="P:one-carbon metabolic process"/>
    <property type="evidence" value="ECO:0007669"/>
    <property type="project" value="UniProtKB-KW"/>
</dbReference>
<reference evidence="5 6" key="1">
    <citation type="submission" date="2018-09" db="EMBL/GenBank/DDBJ databases">
        <title>Discovery and Ecogenomic Context for Candidatus Cryosericales, a Global Caldiserica Order Active in Thawing Permafrost.</title>
        <authorList>
            <person name="Martinez M.A."/>
            <person name="Woodcroft B.J."/>
            <person name="Ignacio Espinoza J.C."/>
            <person name="Zayed A."/>
            <person name="Singleton C.M."/>
            <person name="Boyd J."/>
            <person name="Li Y.-F."/>
            <person name="Purvine S."/>
            <person name="Maughan H."/>
            <person name="Hodgkins S.B."/>
            <person name="Anderson D."/>
            <person name="Sederholm M."/>
            <person name="Temperton B."/>
            <person name="Saleska S.R."/>
            <person name="Tyson G.W."/>
            <person name="Rich V.I."/>
        </authorList>
    </citation>
    <scope>NUCLEOTIDE SEQUENCE [LARGE SCALE GENOMIC DNA]</scope>
    <source>
        <strain evidence="5 6">SMC6</strain>
    </source>
</reference>
<dbReference type="SUPFAM" id="SSF52540">
    <property type="entry name" value="P-loop containing nucleoside triphosphate hydrolases"/>
    <property type="match status" value="1"/>
</dbReference>
<protein>
    <submittedName>
        <fullName evidence="5">Formate--tetrahydrofolate ligase</fullName>
    </submittedName>
</protein>
<dbReference type="Proteomes" id="UP000266260">
    <property type="component" value="Unassembled WGS sequence"/>
</dbReference>
<dbReference type="AlphaFoldDB" id="A0A398CX81"/>
<dbReference type="GO" id="GO:0004329">
    <property type="term" value="F:formate-tetrahydrofolate ligase activity"/>
    <property type="evidence" value="ECO:0007669"/>
    <property type="project" value="InterPro"/>
</dbReference>
<name>A0A398CX81_9BACT</name>
<evidence type="ECO:0000256" key="1">
    <source>
        <dbReference type="ARBA" id="ARBA00022563"/>
    </source>
</evidence>
<evidence type="ECO:0000256" key="4">
    <source>
        <dbReference type="ARBA" id="ARBA00022840"/>
    </source>
</evidence>
<evidence type="ECO:0000256" key="3">
    <source>
        <dbReference type="ARBA" id="ARBA00022741"/>
    </source>
</evidence>